<accession>A0A8T2JXL6</accession>
<feature type="region of interest" description="Disordered" evidence="16">
    <location>
        <begin position="1068"/>
        <end position="1092"/>
    </location>
</feature>
<dbReference type="FunFam" id="2.60.40.10:FF:000323">
    <property type="entry name" value="Immunoglobulin superfamily member 9B"/>
    <property type="match status" value="1"/>
</dbReference>
<evidence type="ECO:0000313" key="22">
    <source>
        <dbReference type="Proteomes" id="UP000812440"/>
    </source>
</evidence>
<evidence type="ECO:0000256" key="5">
    <source>
        <dbReference type="ARBA" id="ARBA00022729"/>
    </source>
</evidence>
<evidence type="ECO:0000256" key="6">
    <source>
        <dbReference type="ARBA" id="ARBA00022737"/>
    </source>
</evidence>
<keyword evidence="22" id="KW-1185">Reference proteome</keyword>
<dbReference type="InterPro" id="IPR003599">
    <property type="entry name" value="Ig_sub"/>
</dbReference>
<evidence type="ECO:0000256" key="3">
    <source>
        <dbReference type="ARBA" id="ARBA00013064"/>
    </source>
</evidence>
<feature type="domain" description="Ig-like" evidence="19">
    <location>
        <begin position="33"/>
        <end position="110"/>
    </location>
</feature>
<comment type="caution">
    <text evidence="21">The sequence shown here is derived from an EMBL/GenBank/DDBJ whole genome shotgun (WGS) entry which is preliminary data.</text>
</comment>
<dbReference type="SUPFAM" id="SSF48726">
    <property type="entry name" value="Immunoglobulin"/>
    <property type="match status" value="5"/>
</dbReference>
<evidence type="ECO:0000256" key="18">
    <source>
        <dbReference type="SAM" id="SignalP"/>
    </source>
</evidence>
<keyword evidence="9 17" id="KW-1133">Transmembrane helix</keyword>
<feature type="chain" id="PRO_5035850558" description="protein-tyrosine-phosphatase" evidence="18">
    <location>
        <begin position="20"/>
        <end position="1425"/>
    </location>
</feature>
<evidence type="ECO:0000256" key="8">
    <source>
        <dbReference type="ARBA" id="ARBA00022912"/>
    </source>
</evidence>
<keyword evidence="6" id="KW-0677">Repeat</keyword>
<dbReference type="InterPro" id="IPR036179">
    <property type="entry name" value="Ig-like_dom_sf"/>
</dbReference>
<evidence type="ECO:0000256" key="11">
    <source>
        <dbReference type="ARBA" id="ARBA00023157"/>
    </source>
</evidence>
<keyword evidence="11" id="KW-1015">Disulfide bond</keyword>
<dbReference type="InterPro" id="IPR013783">
    <property type="entry name" value="Ig-like_fold"/>
</dbReference>
<keyword evidence="8" id="KW-0904">Protein phosphatase</keyword>
<feature type="transmembrane region" description="Helical" evidence="17">
    <location>
        <begin position="734"/>
        <end position="759"/>
    </location>
</feature>
<reference evidence="21" key="1">
    <citation type="thesis" date="2020" institute="ProQuest LLC" country="789 East Eisenhower Parkway, Ann Arbor, MI, USA">
        <title>Comparative Genomics and Chromosome Evolution.</title>
        <authorList>
            <person name="Mudd A.B."/>
        </authorList>
    </citation>
    <scope>NUCLEOTIDE SEQUENCE</scope>
    <source>
        <strain evidence="21">Female2</strain>
        <tissue evidence="21">Blood</tissue>
    </source>
</reference>
<keyword evidence="4 17" id="KW-0812">Transmembrane</keyword>
<dbReference type="InterPro" id="IPR036116">
    <property type="entry name" value="FN3_sf"/>
</dbReference>
<evidence type="ECO:0000256" key="14">
    <source>
        <dbReference type="ARBA" id="ARBA00023319"/>
    </source>
</evidence>
<dbReference type="FunFam" id="2.60.40.10:FF:000245">
    <property type="entry name" value="protein turtle homolog B isoform X2"/>
    <property type="match status" value="1"/>
</dbReference>
<sequence>MHWCLCITSLFLFSCCIKGAIRSDSQTVVGRVGESAVLGCNLLHQEVGRPPVYVIEWVRFGFMLPLFIKFGLYSPRVDPQYLGRARIEEGASLRIDSLRSEDQGWYECRVLFLDRQHGEEDFQNGTWVHLTVNSPPSFRETPPMYVEVCVGDTLTLTCVANGNPLPVVTWKRDDVTVERGDKIEVNNGSLRIVGVERSNAGVYTCHAFSQEGEITHTSRVLVQGPPIIVVPPENTTVNVSQDAFLTCQAEAYPANLTYTWFQGSNNVFLLNRLQPRVRILVDGSFLLQQVTPDDAGQYTCIPSNGMWRSPSASAYLTVLHPAYVTSMPAETYLPIGMRGVIKCPVRANPPLLSVNWTKDGHALELDKFPGWYVDEDGSLVIATGNDDALGIYTCAPYNSYGTAGVSLPTEVILKEPPSFTDVPNDEYFQDVGRELIVPCSAVGDPPPTISWSKLGPPGKSAAQMDTNSSLVFRPLTKEEHGIWQCTASNNVATISAHTTVYVLGTSPHAVVNVSAQSLVAAVNVSWVPGFDGGYFQRFSVWYAPLVKRMTRGHHDWISLPTAIGATYLLVENLQVDTAYQFSILSQNKLGTGPFSEIVSAMPLNFPATTLLPPVPTSEPTDSLSPPRYLSANETEGGVFLLWSPPLSSSLPLRGYGLEFRRDEGAWELLDESIPTTQTHIVVPGLVKDAVYEFRLVAFAGDYISDPSNSVNVSTAGMKVYPSHTENPELEQKPLLAGVVGGACFLSLAVILSIIFACMMNRRRARRRLKRRQQDTPMVFLQPKKASPSQNSHGSGSPDSLMRVKLHASPYSNLRRSLQLSERSGNNLGITPNTKYTIYETQIGDAVPLERISRGPDGRFVVETETVSTGENRRGFPYVMETDLYPEFPMRNSTDLSQSSQVKTYLQVCQLPEGIDGSWRDQVKMRPQATGQARKEARDSGYRRGRYFGCSSSPLDEAMPFRIKDISPVTSTVPLPYNNVEEIRCRDSAQSEGDLERTIYTLKGSEHDGFSSALGEVGIEPSSLLQKPLGMDEESGQLRRSLSTQSGILQYLSLPFFKEMNVDGDWPMEEETPPNRTSEHNSVGVTDQVTPNGLDLEDRTLMDVDGTSGVRKAETPSVPHKLLPLEYVTSKQEKPVPVKSFLKPPEPNMGPAKAALPGSFMWAHPPENAERLKVGQRSQWGLGDGPMNSRAERHLSSDFECPMKVQPLSVFTDFQILEKQRPSADKSLFLHGSEKVMRSSLTSQSSGRGSVSFLRPPSLAQSVGGSYLNSPLGETSSWHSGGGSQGSSTEDYRHRKDSLLATICNRRNTSVDENYEWDSEFTLETDLLDALQIYHTTNGGRPIATITGDVERQSVKIPSDVTNSPAGSGSVETFENQYPKALSSPEERCAALKEEFLEYQRQRRASQKVHTKGKDFEDCYEQATLL</sequence>
<evidence type="ECO:0000256" key="15">
    <source>
        <dbReference type="ARBA" id="ARBA00051722"/>
    </source>
</evidence>
<keyword evidence="13" id="KW-0325">Glycoprotein</keyword>
<evidence type="ECO:0000313" key="21">
    <source>
        <dbReference type="EMBL" id="KAG8449995.1"/>
    </source>
</evidence>
<dbReference type="SMART" id="SM00060">
    <property type="entry name" value="FN3"/>
    <property type="match status" value="2"/>
</dbReference>
<protein>
    <recommendedName>
        <fullName evidence="3">protein-tyrosine-phosphatase</fullName>
        <ecNumber evidence="3">3.1.3.48</ecNumber>
    </recommendedName>
</protein>
<keyword evidence="5 18" id="KW-0732">Signal</keyword>
<feature type="compositionally biased region" description="Polar residues" evidence="16">
    <location>
        <begin position="1073"/>
        <end position="1090"/>
    </location>
</feature>
<dbReference type="EMBL" id="JAACNH010000003">
    <property type="protein sequence ID" value="KAG8449995.1"/>
    <property type="molecule type" value="Genomic_DNA"/>
</dbReference>
<evidence type="ECO:0000259" key="20">
    <source>
        <dbReference type="PROSITE" id="PS50853"/>
    </source>
</evidence>
<feature type="domain" description="Ig-like" evidence="19">
    <location>
        <begin position="417"/>
        <end position="501"/>
    </location>
</feature>
<dbReference type="PANTHER" id="PTHR44170">
    <property type="entry name" value="PROTEIN SIDEKICK"/>
    <property type="match status" value="1"/>
</dbReference>
<evidence type="ECO:0000259" key="19">
    <source>
        <dbReference type="PROSITE" id="PS50835"/>
    </source>
</evidence>
<dbReference type="EC" id="3.1.3.48" evidence="3"/>
<comment type="catalytic activity">
    <reaction evidence="15">
        <text>O-phospho-L-tyrosyl-[protein] + H2O = L-tyrosyl-[protein] + phosphate</text>
        <dbReference type="Rhea" id="RHEA:10684"/>
        <dbReference type="Rhea" id="RHEA-COMP:10136"/>
        <dbReference type="Rhea" id="RHEA-COMP:20101"/>
        <dbReference type="ChEBI" id="CHEBI:15377"/>
        <dbReference type="ChEBI" id="CHEBI:43474"/>
        <dbReference type="ChEBI" id="CHEBI:46858"/>
        <dbReference type="ChEBI" id="CHEBI:61978"/>
        <dbReference type="EC" id="3.1.3.48"/>
    </reaction>
</comment>
<evidence type="ECO:0000256" key="9">
    <source>
        <dbReference type="ARBA" id="ARBA00022989"/>
    </source>
</evidence>
<feature type="domain" description="Fibronectin type-III" evidence="20">
    <location>
        <begin position="625"/>
        <end position="717"/>
    </location>
</feature>
<dbReference type="SMART" id="SM00409">
    <property type="entry name" value="IG"/>
    <property type="match status" value="5"/>
</dbReference>
<evidence type="ECO:0000256" key="2">
    <source>
        <dbReference type="ARBA" id="ARBA00010504"/>
    </source>
</evidence>
<feature type="domain" description="Ig-like" evidence="19">
    <location>
        <begin position="321"/>
        <end position="412"/>
    </location>
</feature>
<dbReference type="PANTHER" id="PTHR44170:SF48">
    <property type="entry name" value="PROTEIN TURTLE HOMOLOG A"/>
    <property type="match status" value="1"/>
</dbReference>
<keyword evidence="7" id="KW-0378">Hydrolase</keyword>
<dbReference type="PROSITE" id="PS50835">
    <property type="entry name" value="IG_LIKE"/>
    <property type="match status" value="5"/>
</dbReference>
<dbReference type="CDD" id="cd00063">
    <property type="entry name" value="FN3"/>
    <property type="match status" value="2"/>
</dbReference>
<dbReference type="FunFam" id="2.60.40.10:FF:000010">
    <property type="entry name" value="receptor-type tyrosine-protein phosphatase delta isoform X1"/>
    <property type="match status" value="1"/>
</dbReference>
<keyword evidence="10 17" id="KW-0472">Membrane</keyword>
<proteinExistence type="inferred from homology"/>
<evidence type="ECO:0000256" key="10">
    <source>
        <dbReference type="ARBA" id="ARBA00023136"/>
    </source>
</evidence>
<evidence type="ECO:0000256" key="1">
    <source>
        <dbReference type="ARBA" id="ARBA00004167"/>
    </source>
</evidence>
<dbReference type="GO" id="GO:0016020">
    <property type="term" value="C:membrane"/>
    <property type="evidence" value="ECO:0007669"/>
    <property type="project" value="UniProtKB-SubCell"/>
</dbReference>
<dbReference type="InterPro" id="IPR007110">
    <property type="entry name" value="Ig-like_dom"/>
</dbReference>
<keyword evidence="14" id="KW-0393">Immunoglobulin domain</keyword>
<evidence type="ECO:0000256" key="7">
    <source>
        <dbReference type="ARBA" id="ARBA00022801"/>
    </source>
</evidence>
<dbReference type="Gene3D" id="2.60.40.10">
    <property type="entry name" value="Immunoglobulins"/>
    <property type="match status" value="7"/>
</dbReference>
<evidence type="ECO:0000256" key="12">
    <source>
        <dbReference type="ARBA" id="ARBA00023170"/>
    </source>
</evidence>
<dbReference type="Proteomes" id="UP000812440">
    <property type="component" value="Chromosome 8_10"/>
</dbReference>
<comment type="subcellular location">
    <subcellularLocation>
        <location evidence="1">Membrane</location>
        <topology evidence="1">Single-pass membrane protein</topology>
    </subcellularLocation>
</comment>
<dbReference type="Pfam" id="PF13927">
    <property type="entry name" value="Ig_3"/>
    <property type="match status" value="3"/>
</dbReference>
<dbReference type="CDD" id="cd00096">
    <property type="entry name" value="Ig"/>
    <property type="match status" value="1"/>
</dbReference>
<feature type="compositionally biased region" description="Polar residues" evidence="16">
    <location>
        <begin position="786"/>
        <end position="797"/>
    </location>
</feature>
<feature type="region of interest" description="Disordered" evidence="16">
    <location>
        <begin position="766"/>
        <end position="800"/>
    </location>
</feature>
<keyword evidence="12" id="KW-0675">Receptor</keyword>
<evidence type="ECO:0000256" key="13">
    <source>
        <dbReference type="ARBA" id="ARBA00023180"/>
    </source>
</evidence>
<evidence type="ECO:0000256" key="16">
    <source>
        <dbReference type="SAM" id="MobiDB-lite"/>
    </source>
</evidence>
<dbReference type="GO" id="GO:0098609">
    <property type="term" value="P:cell-cell adhesion"/>
    <property type="evidence" value="ECO:0007669"/>
    <property type="project" value="TreeGrafter"/>
</dbReference>
<dbReference type="PROSITE" id="PS50853">
    <property type="entry name" value="FN3"/>
    <property type="match status" value="2"/>
</dbReference>
<organism evidence="21 22">
    <name type="scientific">Hymenochirus boettgeri</name>
    <name type="common">Congo dwarf clawed frog</name>
    <dbReference type="NCBI Taxonomy" id="247094"/>
    <lineage>
        <taxon>Eukaryota</taxon>
        <taxon>Metazoa</taxon>
        <taxon>Chordata</taxon>
        <taxon>Craniata</taxon>
        <taxon>Vertebrata</taxon>
        <taxon>Euteleostomi</taxon>
        <taxon>Amphibia</taxon>
        <taxon>Batrachia</taxon>
        <taxon>Anura</taxon>
        <taxon>Pipoidea</taxon>
        <taxon>Pipidae</taxon>
        <taxon>Pipinae</taxon>
        <taxon>Hymenochirus</taxon>
    </lineage>
</organism>
<feature type="domain" description="Fibronectin type-III" evidence="20">
    <location>
        <begin position="506"/>
        <end position="605"/>
    </location>
</feature>
<name>A0A8T2JXL6_9PIPI</name>
<dbReference type="InterPro" id="IPR003598">
    <property type="entry name" value="Ig_sub2"/>
</dbReference>
<feature type="signal peptide" evidence="18">
    <location>
        <begin position="1"/>
        <end position="19"/>
    </location>
</feature>
<evidence type="ECO:0000256" key="17">
    <source>
        <dbReference type="SAM" id="Phobius"/>
    </source>
</evidence>
<dbReference type="GO" id="GO:0004725">
    <property type="term" value="F:protein tyrosine phosphatase activity"/>
    <property type="evidence" value="ECO:0007669"/>
    <property type="project" value="UniProtKB-EC"/>
</dbReference>
<gene>
    <name evidence="21" type="ORF">GDO86_016615</name>
</gene>
<dbReference type="SMART" id="SM00408">
    <property type="entry name" value="IGc2"/>
    <property type="match status" value="4"/>
</dbReference>
<dbReference type="OrthoDB" id="6234674at2759"/>
<dbReference type="SUPFAM" id="SSF49265">
    <property type="entry name" value="Fibronectin type III"/>
    <property type="match status" value="1"/>
</dbReference>
<evidence type="ECO:0000256" key="4">
    <source>
        <dbReference type="ARBA" id="ARBA00022692"/>
    </source>
</evidence>
<feature type="domain" description="Ig-like" evidence="19">
    <location>
        <begin position="136"/>
        <end position="215"/>
    </location>
</feature>
<dbReference type="Pfam" id="PF00041">
    <property type="entry name" value="fn3"/>
    <property type="match status" value="2"/>
</dbReference>
<feature type="domain" description="Ig-like" evidence="19">
    <location>
        <begin position="225"/>
        <end position="317"/>
    </location>
</feature>
<dbReference type="InterPro" id="IPR003961">
    <property type="entry name" value="FN3_dom"/>
</dbReference>
<comment type="similarity">
    <text evidence="2">Belongs to the protein-tyrosine phosphatase family. Receptor class 2A subfamily.</text>
</comment>